<dbReference type="AlphaFoldDB" id="A0AAC9P867"/>
<name>A0AAC9P867_9PROT</name>
<evidence type="ECO:0000313" key="7">
    <source>
        <dbReference type="EMBL" id="APH54183.1"/>
    </source>
</evidence>
<evidence type="ECO:0000256" key="3">
    <source>
        <dbReference type="ARBA" id="ARBA00022660"/>
    </source>
</evidence>
<evidence type="ECO:0000256" key="6">
    <source>
        <dbReference type="ARBA" id="ARBA00023136"/>
    </source>
</evidence>
<keyword evidence="4" id="KW-0809">Transit peptide</keyword>
<comment type="subcellular location">
    <subcellularLocation>
        <location evidence="1">Membrane</location>
    </subcellularLocation>
</comment>
<accession>A0AAC9P867</accession>
<dbReference type="Proteomes" id="UP000182373">
    <property type="component" value="Chromosome"/>
</dbReference>
<organism evidence="7 8">
    <name type="scientific">Granulibacter bethesdensis</name>
    <dbReference type="NCBI Taxonomy" id="364410"/>
    <lineage>
        <taxon>Bacteria</taxon>
        <taxon>Pseudomonadati</taxon>
        <taxon>Pseudomonadota</taxon>
        <taxon>Alphaproteobacteria</taxon>
        <taxon>Acetobacterales</taxon>
        <taxon>Acetobacteraceae</taxon>
        <taxon>Granulibacter</taxon>
    </lineage>
</organism>
<dbReference type="PANTHER" id="PTHR12219">
    <property type="entry name" value="NADH-UBIQUINONE OXIDOREDUCTASE"/>
    <property type="match status" value="1"/>
</dbReference>
<dbReference type="Gene3D" id="3.30.160.190">
    <property type="entry name" value="atu1810 like domain"/>
    <property type="match status" value="1"/>
</dbReference>
<keyword evidence="2" id="KW-0813">Transport</keyword>
<protein>
    <submittedName>
        <fullName evidence="7">NADH-ubiquinone oxidoreductase 18 kDa subunit-like protein</fullName>
    </submittedName>
</protein>
<sequence>MRARIYQTPKSAMQSGRARSHVWMLVYTPEQKRTPDALMGWIGGTETQTQVRLRFPTRDAAIAYADANGIDYEVETAHGRKVRPKQYSDNFRFGRIYNWTH</sequence>
<dbReference type="GO" id="GO:0022900">
    <property type="term" value="P:electron transport chain"/>
    <property type="evidence" value="ECO:0007669"/>
    <property type="project" value="InterPro"/>
</dbReference>
<evidence type="ECO:0000313" key="8">
    <source>
        <dbReference type="Proteomes" id="UP000182373"/>
    </source>
</evidence>
<keyword evidence="3" id="KW-0679">Respiratory chain</keyword>
<dbReference type="GO" id="GO:0016020">
    <property type="term" value="C:membrane"/>
    <property type="evidence" value="ECO:0007669"/>
    <property type="project" value="UniProtKB-SubCell"/>
</dbReference>
<evidence type="ECO:0000256" key="5">
    <source>
        <dbReference type="ARBA" id="ARBA00022982"/>
    </source>
</evidence>
<evidence type="ECO:0000256" key="4">
    <source>
        <dbReference type="ARBA" id="ARBA00022946"/>
    </source>
</evidence>
<keyword evidence="5" id="KW-0249">Electron transport</keyword>
<evidence type="ECO:0000256" key="1">
    <source>
        <dbReference type="ARBA" id="ARBA00004370"/>
    </source>
</evidence>
<gene>
    <name evidence="7" type="ORF">GbCGDNIH9_0926</name>
</gene>
<dbReference type="EMBL" id="CP018191">
    <property type="protein sequence ID" value="APH54183.1"/>
    <property type="molecule type" value="Genomic_DNA"/>
</dbReference>
<dbReference type="InterPro" id="IPR038532">
    <property type="entry name" value="NDUFS4-like_sf"/>
</dbReference>
<reference evidence="8" key="1">
    <citation type="submission" date="2016-11" db="EMBL/GenBank/DDBJ databases">
        <title>Comparative genomic and phenotypic analysis of Granulibacter bethesdensis clinical isolates from patients with chronic granulomatous disease.</title>
        <authorList>
            <person name="Zarember K.A."/>
            <person name="Porcella S.F."/>
            <person name="Chu J."/>
            <person name="Ding L."/>
            <person name="Dahlstrom E."/>
            <person name="Barbian K."/>
            <person name="Martens C."/>
            <person name="Sykora L."/>
            <person name="Kramer S."/>
            <person name="Pettinato A.M."/>
            <person name="Hong H."/>
            <person name="Wald G."/>
            <person name="Berg L.J."/>
            <person name="Rogge L.S."/>
            <person name="Greenberg D.E."/>
            <person name="Falcone E.L."/>
            <person name="Neves J.F."/>
            <person name="Simoes M.J."/>
            <person name="Casal M."/>
            <person name="Rodriguez-Lopez F.C."/>
            <person name="Zelazny A."/>
            <person name="Gallin J.I."/>
            <person name="Holland S.M."/>
        </authorList>
    </citation>
    <scope>NUCLEOTIDE SEQUENCE [LARGE SCALE GENOMIC DNA]</scope>
    <source>
        <strain evidence="8">NIH9.1</strain>
    </source>
</reference>
<keyword evidence="6" id="KW-0472">Membrane</keyword>
<dbReference type="InterPro" id="IPR006885">
    <property type="entry name" value="NADH_UbQ_FeS_4_mit-like"/>
</dbReference>
<dbReference type="Pfam" id="PF04800">
    <property type="entry name" value="NDUS4"/>
    <property type="match status" value="1"/>
</dbReference>
<proteinExistence type="predicted"/>
<evidence type="ECO:0000256" key="2">
    <source>
        <dbReference type="ARBA" id="ARBA00022448"/>
    </source>
</evidence>
<dbReference type="PANTHER" id="PTHR12219:SF8">
    <property type="entry name" value="NADH DEHYDROGENASE [UBIQUINONE] IRON-SULFUR PROTEIN 4, MITOCHONDRIAL"/>
    <property type="match status" value="1"/>
</dbReference>